<evidence type="ECO:0000313" key="8">
    <source>
        <dbReference type="EMBL" id="MCP1103357.1"/>
    </source>
</evidence>
<dbReference type="InterPro" id="IPR023867">
    <property type="entry name" value="Sulphatase_maturase_rSAM"/>
</dbReference>
<reference evidence="8 9" key="1">
    <citation type="journal article" date="2022" name="Genome Biol. Evol.">
        <title>Host diet, physiology and behaviors set the stage for Lachnospiraceae cladogenesis.</title>
        <authorList>
            <person name="Vera-Ponce De Leon A."/>
            <person name="Schneider M."/>
            <person name="Jahnes B.C."/>
            <person name="Sadowski V."/>
            <person name="Camuy-Velez L.A."/>
            <person name="Duan J."/>
            <person name="Sabree Z.L."/>
        </authorList>
    </citation>
    <scope>NUCLEOTIDE SEQUENCE [LARGE SCALE GENOMIC DNA]</scope>
    <source>
        <strain evidence="8 9">PAL113</strain>
    </source>
</reference>
<dbReference type="CDD" id="cd01335">
    <property type="entry name" value="Radical_SAM"/>
    <property type="match status" value="1"/>
</dbReference>
<keyword evidence="4" id="KW-0479">Metal-binding</keyword>
<comment type="caution">
    <text evidence="8">The sequence shown here is derived from an EMBL/GenBank/DDBJ whole genome shotgun (WGS) entry which is preliminary data.</text>
</comment>
<keyword evidence="3" id="KW-0949">S-adenosyl-L-methionine</keyword>
<name>A0ABT1EFX2_9FIRM</name>
<dbReference type="PANTHER" id="PTHR43273">
    <property type="entry name" value="ANAEROBIC SULFATASE-MATURATING ENZYME HOMOLOG ASLB-RELATED"/>
    <property type="match status" value="1"/>
</dbReference>
<evidence type="ECO:0000256" key="1">
    <source>
        <dbReference type="ARBA" id="ARBA00001966"/>
    </source>
</evidence>
<keyword evidence="9" id="KW-1185">Reference proteome</keyword>
<dbReference type="InterPro" id="IPR007197">
    <property type="entry name" value="rSAM"/>
</dbReference>
<comment type="cofactor">
    <cofactor evidence="1">
        <name>[4Fe-4S] cluster</name>
        <dbReference type="ChEBI" id="CHEBI:49883"/>
    </cofactor>
</comment>
<sequence length="387" mass="45368">MECTLYLTDDCNLRCKYCYEGDRKNKSYMTESTLEKCLAFIVENNMPNDNIDLLLLGGEPLMNKQILFKVVDIINQKYMKIKELFQLQITTNGILLDPKTVSFLVENQVMTSISIDGDRETHNLNRHSVNGKDVYDIIMKNMFYMLENNVDFAVRMTVTTNNVHLLYKNVLYFYDMGVKKINIGLDQMSKWSEEQINEYDQQLTQLDEFYLNTLIKNDDCILNLYDYKISTFVYKRMPSYCSAGSTNHLIINSKGEFFPCGFVSNQKPWNMGSVTTQFDRKKFISTARCNVKKCSSCKQCDIAFTCSGAKCGFLNYKMTGFLNQHHENICRLQRILYNHNYKVIKELYQNYNKRVMNFIELAFSHKTPLSTYMLDIMRSVEQEREVI</sequence>
<keyword evidence="2" id="KW-0004">4Fe-4S</keyword>
<evidence type="ECO:0000256" key="3">
    <source>
        <dbReference type="ARBA" id="ARBA00022691"/>
    </source>
</evidence>
<protein>
    <submittedName>
        <fullName evidence="8">Radical SAM protein</fullName>
    </submittedName>
</protein>
<dbReference type="SFLD" id="SFLDS00029">
    <property type="entry name" value="Radical_SAM"/>
    <property type="match status" value="1"/>
</dbReference>
<dbReference type="SUPFAM" id="SSF102114">
    <property type="entry name" value="Radical SAM enzymes"/>
    <property type="match status" value="1"/>
</dbReference>
<dbReference type="Pfam" id="PF04055">
    <property type="entry name" value="Radical_SAM"/>
    <property type="match status" value="1"/>
</dbReference>
<organism evidence="8 9">
    <name type="scientific">Aequitasia blattaphilus</name>
    <dbReference type="NCBI Taxonomy" id="2949332"/>
    <lineage>
        <taxon>Bacteria</taxon>
        <taxon>Bacillati</taxon>
        <taxon>Bacillota</taxon>
        <taxon>Clostridia</taxon>
        <taxon>Lachnospirales</taxon>
        <taxon>Lachnospiraceae</taxon>
        <taxon>Aequitasia</taxon>
    </lineage>
</organism>
<keyword evidence="6" id="KW-0411">Iron-sulfur</keyword>
<dbReference type="PANTHER" id="PTHR43273:SF8">
    <property type="entry name" value="RADICAL SAM DOMAIN PROTEIN"/>
    <property type="match status" value="1"/>
</dbReference>
<dbReference type="Gene3D" id="3.20.20.70">
    <property type="entry name" value="Aldolase class I"/>
    <property type="match status" value="1"/>
</dbReference>
<dbReference type="InterPro" id="IPR058240">
    <property type="entry name" value="rSAM_sf"/>
</dbReference>
<dbReference type="RefSeq" id="WP_262067131.1">
    <property type="nucleotide sequence ID" value="NZ_JAMXOD010000023.1"/>
</dbReference>
<dbReference type="SFLD" id="SFLDG01067">
    <property type="entry name" value="SPASM/twitch_domain_containing"/>
    <property type="match status" value="1"/>
</dbReference>
<evidence type="ECO:0000256" key="5">
    <source>
        <dbReference type="ARBA" id="ARBA00023004"/>
    </source>
</evidence>
<evidence type="ECO:0000259" key="7">
    <source>
        <dbReference type="PROSITE" id="PS51918"/>
    </source>
</evidence>
<gene>
    <name evidence="8" type="ORF">NK125_13170</name>
</gene>
<dbReference type="Proteomes" id="UP001523566">
    <property type="component" value="Unassembled WGS sequence"/>
</dbReference>
<dbReference type="InterPro" id="IPR000385">
    <property type="entry name" value="MoaA_NifB_PqqE_Fe-S-bd_CS"/>
</dbReference>
<dbReference type="NCBIfam" id="TIGR04085">
    <property type="entry name" value="rSAM_more_4Fe4S"/>
    <property type="match status" value="1"/>
</dbReference>
<keyword evidence="5" id="KW-0408">Iron</keyword>
<accession>A0ABT1EFX2</accession>
<dbReference type="PROSITE" id="PS01305">
    <property type="entry name" value="MOAA_NIFB_PQQE"/>
    <property type="match status" value="1"/>
</dbReference>
<feature type="domain" description="Radical SAM core" evidence="7">
    <location>
        <begin position="1"/>
        <end position="221"/>
    </location>
</feature>
<evidence type="ECO:0000256" key="6">
    <source>
        <dbReference type="ARBA" id="ARBA00023014"/>
    </source>
</evidence>
<evidence type="ECO:0000256" key="4">
    <source>
        <dbReference type="ARBA" id="ARBA00022723"/>
    </source>
</evidence>
<evidence type="ECO:0000256" key="2">
    <source>
        <dbReference type="ARBA" id="ARBA00022485"/>
    </source>
</evidence>
<proteinExistence type="predicted"/>
<dbReference type="PROSITE" id="PS51918">
    <property type="entry name" value="RADICAL_SAM"/>
    <property type="match status" value="1"/>
</dbReference>
<dbReference type="InterPro" id="IPR023885">
    <property type="entry name" value="4Fe4S-binding_SPASM_dom"/>
</dbReference>
<evidence type="ECO:0000313" key="9">
    <source>
        <dbReference type="Proteomes" id="UP001523566"/>
    </source>
</evidence>
<dbReference type="EMBL" id="JAMZFW010000023">
    <property type="protein sequence ID" value="MCP1103357.1"/>
    <property type="molecule type" value="Genomic_DNA"/>
</dbReference>
<dbReference type="SFLD" id="SFLDG01384">
    <property type="entry name" value="thioether_bond_formation_requi"/>
    <property type="match status" value="1"/>
</dbReference>
<dbReference type="SFLD" id="SFLDG01386">
    <property type="entry name" value="main_SPASM_domain-containing"/>
    <property type="match status" value="1"/>
</dbReference>
<dbReference type="InterPro" id="IPR013785">
    <property type="entry name" value="Aldolase_TIM"/>
</dbReference>